<gene>
    <name evidence="11" type="ORF">Ctob_004090</name>
</gene>
<evidence type="ECO:0000256" key="7">
    <source>
        <dbReference type="ARBA" id="ARBA00044228"/>
    </source>
</evidence>
<keyword evidence="5" id="KW-0648">Protein biosynthesis</keyword>
<dbReference type="GO" id="GO:0005829">
    <property type="term" value="C:cytosol"/>
    <property type="evidence" value="ECO:0007669"/>
    <property type="project" value="UniProtKB-SubCell"/>
</dbReference>
<feature type="region of interest" description="Disordered" evidence="10">
    <location>
        <begin position="141"/>
        <end position="164"/>
    </location>
</feature>
<comment type="similarity">
    <text evidence="2 9">Belongs to the eIF-2B alpha/beta/delta subunits family.</text>
</comment>
<comment type="caution">
    <text evidence="11">The sequence shown here is derived from an EMBL/GenBank/DDBJ whole genome shotgun (WGS) entry which is preliminary data.</text>
</comment>
<evidence type="ECO:0000256" key="3">
    <source>
        <dbReference type="ARBA" id="ARBA00022490"/>
    </source>
</evidence>
<dbReference type="Proteomes" id="UP000037460">
    <property type="component" value="Unassembled WGS sequence"/>
</dbReference>
<dbReference type="PANTHER" id="PTHR45859:SF1">
    <property type="entry name" value="TRANSLATION INITIATION FACTOR EIF-2B SUBUNIT BETA"/>
    <property type="match status" value="1"/>
</dbReference>
<dbReference type="GO" id="GO:0005851">
    <property type="term" value="C:eukaryotic translation initiation factor 2B complex"/>
    <property type="evidence" value="ECO:0007669"/>
    <property type="project" value="TreeGrafter"/>
</dbReference>
<comment type="subunit">
    <text evidence="8">Component of the translation initiation factor 2B (eIF2B) complex which is a heterodecamer of two sets of five different subunits: alpha, beta, gamma, delta and epsilon. Subunits alpha, beta and delta comprise a regulatory subcomplex and subunits epsilon and gamma comprise a catalytic subcomplex. Within the complex, the hexameric regulatory complex resides at the center, with the two heterodimeric catalytic subcomplexes bound on opposite sides.</text>
</comment>
<organism evidence="11 12">
    <name type="scientific">Chrysochromulina tobinii</name>
    <dbReference type="NCBI Taxonomy" id="1460289"/>
    <lineage>
        <taxon>Eukaryota</taxon>
        <taxon>Haptista</taxon>
        <taxon>Haptophyta</taxon>
        <taxon>Prymnesiophyceae</taxon>
        <taxon>Prymnesiales</taxon>
        <taxon>Chrysochromulinaceae</taxon>
        <taxon>Chrysochromulina</taxon>
    </lineage>
</organism>
<evidence type="ECO:0000256" key="2">
    <source>
        <dbReference type="ARBA" id="ARBA00007251"/>
    </source>
</evidence>
<dbReference type="InterPro" id="IPR000649">
    <property type="entry name" value="IF-2B-related"/>
</dbReference>
<protein>
    <recommendedName>
        <fullName evidence="6">Translation initiation factor eIF2B subunit beta</fullName>
    </recommendedName>
    <alternativeName>
        <fullName evidence="7">eIF2B GDP-GTP exchange factor subunit beta</fullName>
    </alternativeName>
</protein>
<keyword evidence="4 11" id="KW-0396">Initiation factor</keyword>
<dbReference type="Pfam" id="PF01008">
    <property type="entry name" value="IF-2B"/>
    <property type="match status" value="1"/>
</dbReference>
<comment type="subcellular location">
    <subcellularLocation>
        <location evidence="1">Cytoplasm</location>
        <location evidence="1">Cytosol</location>
    </subcellularLocation>
</comment>
<dbReference type="InterPro" id="IPR042529">
    <property type="entry name" value="IF_2B-like_C"/>
</dbReference>
<feature type="compositionally biased region" description="Low complexity" evidence="10">
    <location>
        <begin position="147"/>
        <end position="162"/>
    </location>
</feature>
<dbReference type="InterPro" id="IPR051855">
    <property type="entry name" value="eIF2B_beta_subunit"/>
</dbReference>
<evidence type="ECO:0000313" key="11">
    <source>
        <dbReference type="EMBL" id="KOO24043.1"/>
    </source>
</evidence>
<dbReference type="SUPFAM" id="SSF100950">
    <property type="entry name" value="NagB/RpiA/CoA transferase-like"/>
    <property type="match status" value="1"/>
</dbReference>
<name>A0A0M0JCW1_9EUKA</name>
<evidence type="ECO:0000256" key="6">
    <source>
        <dbReference type="ARBA" id="ARBA00044122"/>
    </source>
</evidence>
<sequence>MRKQTISKKTSGVGCEYVGQSGTLGRLAHCTPIVATAMPAPSSNPLADLPPNVQQEISKLLAKLRRRQLLNSLDVARKTLEIMRLLVATSAAAQATDVNSLIKLIKRAGAVMVTAQPHELVIGNMVRRVLAIVRDETRDGGNKPFKAGDAAAASGGDAASGGEQTVHVAGPSLMSLLDAPEALDYSRQSLKALKGPIIEGIAEVMEELSTVSAHIAEQAIQHIHANEVVLTHGRDPTVEAFLKAAAKKRNFDVIVAETAPGGEGQQMAVALAEAGISTTLIADAAVFAVMARVNKVIVGAHGVMANGGLIAAAGSHLLALAAQHFSVPVVACAGLYKLTPLFPSGPDSFNMLLSPQPMLRYDEGLQGVHVPNPAFDYVPPELVALLITNSGPSHTSYIYRLLAEYYHPEDQDLSEVHG</sequence>
<dbReference type="GO" id="GO:0003743">
    <property type="term" value="F:translation initiation factor activity"/>
    <property type="evidence" value="ECO:0007669"/>
    <property type="project" value="UniProtKB-KW"/>
</dbReference>
<evidence type="ECO:0000256" key="9">
    <source>
        <dbReference type="RuleBase" id="RU003814"/>
    </source>
</evidence>
<dbReference type="Gene3D" id="3.40.50.10470">
    <property type="entry name" value="Translation initiation factor eif-2b, domain 2"/>
    <property type="match status" value="1"/>
</dbReference>
<evidence type="ECO:0000256" key="10">
    <source>
        <dbReference type="SAM" id="MobiDB-lite"/>
    </source>
</evidence>
<reference evidence="12" key="1">
    <citation type="journal article" date="2015" name="PLoS Genet.">
        <title>Genome Sequence and Transcriptome Analyses of Chrysochromulina tobin: Metabolic Tools for Enhanced Algal Fitness in the Prominent Order Prymnesiales (Haptophyceae).</title>
        <authorList>
            <person name="Hovde B.T."/>
            <person name="Deodato C.R."/>
            <person name="Hunsperger H.M."/>
            <person name="Ryken S.A."/>
            <person name="Yost W."/>
            <person name="Jha R.K."/>
            <person name="Patterson J."/>
            <person name="Monnat R.J. Jr."/>
            <person name="Barlow S.B."/>
            <person name="Starkenburg S.R."/>
            <person name="Cattolico R.A."/>
        </authorList>
    </citation>
    <scope>NUCLEOTIDE SEQUENCE</scope>
    <source>
        <strain evidence="12">CCMP291</strain>
    </source>
</reference>
<dbReference type="OrthoDB" id="269919at2759"/>
<keyword evidence="12" id="KW-1185">Reference proteome</keyword>
<keyword evidence="3" id="KW-0963">Cytoplasm</keyword>
<dbReference type="InterPro" id="IPR037171">
    <property type="entry name" value="NagB/RpiA_transferase-like"/>
</dbReference>
<evidence type="ECO:0000256" key="5">
    <source>
        <dbReference type="ARBA" id="ARBA00022917"/>
    </source>
</evidence>
<evidence type="ECO:0000256" key="4">
    <source>
        <dbReference type="ARBA" id="ARBA00022540"/>
    </source>
</evidence>
<dbReference type="GO" id="GO:0005085">
    <property type="term" value="F:guanyl-nucleotide exchange factor activity"/>
    <property type="evidence" value="ECO:0007669"/>
    <property type="project" value="TreeGrafter"/>
</dbReference>
<evidence type="ECO:0000256" key="8">
    <source>
        <dbReference type="ARBA" id="ARBA00046432"/>
    </source>
</evidence>
<proteinExistence type="inferred from homology"/>
<evidence type="ECO:0000256" key="1">
    <source>
        <dbReference type="ARBA" id="ARBA00004514"/>
    </source>
</evidence>
<evidence type="ECO:0000313" key="12">
    <source>
        <dbReference type="Proteomes" id="UP000037460"/>
    </source>
</evidence>
<dbReference type="AlphaFoldDB" id="A0A0M0JCW1"/>
<accession>A0A0M0JCW1</accession>
<dbReference type="PANTHER" id="PTHR45859">
    <property type="entry name" value="TRANSLATION INITIATION FACTOR EIF-2B SUBUNIT BETA"/>
    <property type="match status" value="1"/>
</dbReference>
<dbReference type="EMBL" id="JWZX01003132">
    <property type="protein sequence ID" value="KOO24043.1"/>
    <property type="molecule type" value="Genomic_DNA"/>
</dbReference>